<dbReference type="EMBL" id="PEXU01000023">
    <property type="protein sequence ID" value="PIS42729.1"/>
    <property type="molecule type" value="Genomic_DNA"/>
</dbReference>
<evidence type="ECO:0000313" key="3">
    <source>
        <dbReference type="Proteomes" id="UP000231542"/>
    </source>
</evidence>
<name>A0A2H0YWR5_9BACT</name>
<feature type="domain" description="Zinc-ribbon 15" evidence="1">
    <location>
        <begin position="21"/>
        <end position="148"/>
    </location>
</feature>
<proteinExistence type="predicted"/>
<reference evidence="2 3" key="1">
    <citation type="submission" date="2017-09" db="EMBL/GenBank/DDBJ databases">
        <title>Depth-based differentiation of microbial function through sediment-hosted aquifers and enrichment of novel symbionts in the deep terrestrial subsurface.</title>
        <authorList>
            <person name="Probst A.J."/>
            <person name="Ladd B."/>
            <person name="Jarett J.K."/>
            <person name="Geller-Mcgrath D.E."/>
            <person name="Sieber C.M."/>
            <person name="Emerson J.B."/>
            <person name="Anantharaman K."/>
            <person name="Thomas B.C."/>
            <person name="Malmstrom R."/>
            <person name="Stieglmeier M."/>
            <person name="Klingl A."/>
            <person name="Woyke T."/>
            <person name="Ryan C.M."/>
            <person name="Banfield J.F."/>
        </authorList>
    </citation>
    <scope>NUCLEOTIDE SEQUENCE [LARGE SCALE GENOMIC DNA]</scope>
    <source>
        <strain evidence="2">CG08_land_8_20_14_0_20_40_16</strain>
    </source>
</reference>
<dbReference type="Pfam" id="PF17032">
    <property type="entry name" value="Zn_ribbon_15"/>
    <property type="match status" value="1"/>
</dbReference>
<dbReference type="PANTHER" id="PTHR28139">
    <property type="entry name" value="UPF0768 PROTEIN YBL029C-A"/>
    <property type="match status" value="1"/>
</dbReference>
<dbReference type="PANTHER" id="PTHR28139:SF1">
    <property type="entry name" value="UPF0768 PROTEIN YBL029C-A"/>
    <property type="match status" value="1"/>
</dbReference>
<dbReference type="InterPro" id="IPR031493">
    <property type="entry name" value="Zinc_ribbon_15"/>
</dbReference>
<dbReference type="AlphaFoldDB" id="A0A2H0YWR5"/>
<protein>
    <recommendedName>
        <fullName evidence="1">Zinc-ribbon 15 domain-containing protein</fullName>
    </recommendedName>
</protein>
<comment type="caution">
    <text evidence="2">The sequence shown here is derived from an EMBL/GenBank/DDBJ whole genome shotgun (WGS) entry which is preliminary data.</text>
</comment>
<gene>
    <name evidence="2" type="ORF">COT24_01890</name>
</gene>
<dbReference type="Proteomes" id="UP000231542">
    <property type="component" value="Unassembled WGS sequence"/>
</dbReference>
<sequence>MIIFGWGHQKTKNYGPVFEYTCSNCHNKNFWQLVSISTWFTLFFIPIFPYENKHLLICPVCTYGAKIERKEVENLKQLANFNSDLINGRITDQEHKQKVRATLENKQLIDTSLSNSNTRPTNQSSKALHCKYCAYKNVSKAGFCRNCGKKLNNN</sequence>
<evidence type="ECO:0000313" key="2">
    <source>
        <dbReference type="EMBL" id="PIS42729.1"/>
    </source>
</evidence>
<organism evidence="2 3">
    <name type="scientific">Candidatus Kerfeldbacteria bacterium CG08_land_8_20_14_0_20_40_16</name>
    <dbReference type="NCBI Taxonomy" id="2014244"/>
    <lineage>
        <taxon>Bacteria</taxon>
        <taxon>Candidatus Kerfeldiibacteriota</taxon>
    </lineage>
</organism>
<evidence type="ECO:0000259" key="1">
    <source>
        <dbReference type="Pfam" id="PF17032"/>
    </source>
</evidence>
<accession>A0A2H0YWR5</accession>